<gene>
    <name evidence="1" type="ORF">TRP8649_01915</name>
</gene>
<protein>
    <recommendedName>
        <fullName evidence="3">ParB-like nuclease domain-containing protein</fullName>
    </recommendedName>
</protein>
<reference evidence="2" key="1">
    <citation type="submission" date="2017-05" db="EMBL/GenBank/DDBJ databases">
        <authorList>
            <person name="Rodrigo-Torres L."/>
            <person name="Arahal R. D."/>
            <person name="Lucena T."/>
        </authorList>
    </citation>
    <scope>NUCLEOTIDE SEQUENCE [LARGE SCALE GENOMIC DNA]</scope>
    <source>
        <strain evidence="2">CECT 8649</strain>
    </source>
</reference>
<dbReference type="OrthoDB" id="1495959at2"/>
<organism evidence="1 2">
    <name type="scientific">Pelagimonas phthalicica</name>
    <dbReference type="NCBI Taxonomy" id="1037362"/>
    <lineage>
        <taxon>Bacteria</taxon>
        <taxon>Pseudomonadati</taxon>
        <taxon>Pseudomonadota</taxon>
        <taxon>Alphaproteobacteria</taxon>
        <taxon>Rhodobacterales</taxon>
        <taxon>Roseobacteraceae</taxon>
        <taxon>Pelagimonas</taxon>
    </lineage>
</organism>
<evidence type="ECO:0000313" key="2">
    <source>
        <dbReference type="Proteomes" id="UP000225972"/>
    </source>
</evidence>
<sequence length="238" mass="27701">MSDYPPFQIRNWHRSIETQVPQKALRDLKNRLLFGPDAPKSDERIFIDPRQVTRVFQRRKGMKLLRRHTGLVRGGDWDLSTRPLQELRKFRAVWEHFVEHKSWEETGIIESMLQSVREKGIYDGCRNRDDILKRYRHIDALYDSIRRLGRIQSMAERPEFFRREYDGVFVHVDRHGEVMLAGNGNHRLAIAKVLGLTSMPAQLGVVHRDAVESGAFDKLRQVPASYAKASGWDAPQSA</sequence>
<evidence type="ECO:0008006" key="3">
    <source>
        <dbReference type="Google" id="ProtNLM"/>
    </source>
</evidence>
<name>A0A238JBL1_9RHOB</name>
<keyword evidence="2" id="KW-1185">Reference proteome</keyword>
<evidence type="ECO:0000313" key="1">
    <source>
        <dbReference type="EMBL" id="SMX27805.1"/>
    </source>
</evidence>
<dbReference type="Proteomes" id="UP000225972">
    <property type="component" value="Unassembled WGS sequence"/>
</dbReference>
<dbReference type="EMBL" id="FXXP01000001">
    <property type="protein sequence ID" value="SMX27805.1"/>
    <property type="molecule type" value="Genomic_DNA"/>
</dbReference>
<dbReference type="AlphaFoldDB" id="A0A238JBL1"/>
<dbReference type="RefSeq" id="WP_099244237.1">
    <property type="nucleotide sequence ID" value="NZ_FXXP01000001.1"/>
</dbReference>
<accession>A0A238JBL1</accession>
<proteinExistence type="predicted"/>